<dbReference type="PROSITE" id="PS00086">
    <property type="entry name" value="CYTOCHROME_P450"/>
    <property type="match status" value="1"/>
</dbReference>
<dbReference type="PRINTS" id="PR00385">
    <property type="entry name" value="P450"/>
</dbReference>
<dbReference type="InterPro" id="IPR036396">
    <property type="entry name" value="Cyt_P450_sf"/>
</dbReference>
<comment type="similarity">
    <text evidence="2 9">Belongs to the cytochrome P450 family.</text>
</comment>
<evidence type="ECO:0000256" key="5">
    <source>
        <dbReference type="ARBA" id="ARBA00023002"/>
    </source>
</evidence>
<evidence type="ECO:0000256" key="9">
    <source>
        <dbReference type="RuleBase" id="RU000461"/>
    </source>
</evidence>
<dbReference type="GO" id="GO:0046872">
    <property type="term" value="F:metal ion binding"/>
    <property type="evidence" value="ECO:0007669"/>
    <property type="project" value="UniProtKB-KW"/>
</dbReference>
<dbReference type="InterPro" id="IPR050479">
    <property type="entry name" value="CYP11_CYP27_families"/>
</dbReference>
<evidence type="ECO:0000256" key="3">
    <source>
        <dbReference type="ARBA" id="ARBA00022617"/>
    </source>
</evidence>
<evidence type="ECO:0000256" key="7">
    <source>
        <dbReference type="ARBA" id="ARBA00023033"/>
    </source>
</evidence>
<dbReference type="PRINTS" id="PR00463">
    <property type="entry name" value="EP450I"/>
</dbReference>
<dbReference type="Proteomes" id="UP001549921">
    <property type="component" value="Unassembled WGS sequence"/>
</dbReference>
<keyword evidence="6 8" id="KW-0408">Iron</keyword>
<dbReference type="PANTHER" id="PTHR24279">
    <property type="entry name" value="CYTOCHROME P450"/>
    <property type="match status" value="1"/>
</dbReference>
<dbReference type="Gene3D" id="1.10.630.10">
    <property type="entry name" value="Cytochrome P450"/>
    <property type="match status" value="1"/>
</dbReference>
<evidence type="ECO:0000256" key="2">
    <source>
        <dbReference type="ARBA" id="ARBA00010617"/>
    </source>
</evidence>
<dbReference type="SUPFAM" id="SSF48264">
    <property type="entry name" value="Cytochrome P450"/>
    <property type="match status" value="1"/>
</dbReference>
<dbReference type="InterPro" id="IPR017972">
    <property type="entry name" value="Cyt_P450_CS"/>
</dbReference>
<reference evidence="10 11" key="1">
    <citation type="submission" date="2024-06" db="EMBL/GenBank/DDBJ databases">
        <title>A chromosome-level genome assembly of beet webworm, Loxostege sticticalis.</title>
        <authorList>
            <person name="Zhang Y."/>
        </authorList>
    </citation>
    <scope>NUCLEOTIDE SEQUENCE [LARGE SCALE GENOMIC DNA]</scope>
    <source>
        <strain evidence="10">AQ028</strain>
        <tissue evidence="10">Male pupae</tissue>
    </source>
</reference>
<keyword evidence="3 8" id="KW-0349">Heme</keyword>
<dbReference type="EMBL" id="JBEDNZ010000008">
    <property type="protein sequence ID" value="KAL0839368.1"/>
    <property type="molecule type" value="Genomic_DNA"/>
</dbReference>
<proteinExistence type="inferred from homology"/>
<comment type="cofactor">
    <cofactor evidence="1 8">
        <name>heme</name>
        <dbReference type="ChEBI" id="CHEBI:30413"/>
    </cofactor>
</comment>
<dbReference type="CDD" id="cd11054">
    <property type="entry name" value="CYP24A1-like"/>
    <property type="match status" value="1"/>
</dbReference>
<dbReference type="Pfam" id="PF00067">
    <property type="entry name" value="p450"/>
    <property type="match status" value="1"/>
</dbReference>
<keyword evidence="4 8" id="KW-0479">Metal-binding</keyword>
<keyword evidence="7 9" id="KW-0503">Monooxygenase</keyword>
<evidence type="ECO:0000313" key="11">
    <source>
        <dbReference type="Proteomes" id="UP001549921"/>
    </source>
</evidence>
<evidence type="ECO:0000256" key="6">
    <source>
        <dbReference type="ARBA" id="ARBA00023004"/>
    </source>
</evidence>
<accession>A0ABD0TAK4</accession>
<gene>
    <name evidence="10" type="ORF">ABMA28_016101</name>
</gene>
<dbReference type="GO" id="GO:0004497">
    <property type="term" value="F:monooxygenase activity"/>
    <property type="evidence" value="ECO:0007669"/>
    <property type="project" value="UniProtKB-KW"/>
</dbReference>
<dbReference type="AlphaFoldDB" id="A0ABD0TAK4"/>
<organism evidence="10 11">
    <name type="scientific">Loxostege sticticalis</name>
    <name type="common">Beet webworm moth</name>
    <dbReference type="NCBI Taxonomy" id="481309"/>
    <lineage>
        <taxon>Eukaryota</taxon>
        <taxon>Metazoa</taxon>
        <taxon>Ecdysozoa</taxon>
        <taxon>Arthropoda</taxon>
        <taxon>Hexapoda</taxon>
        <taxon>Insecta</taxon>
        <taxon>Pterygota</taxon>
        <taxon>Neoptera</taxon>
        <taxon>Endopterygota</taxon>
        <taxon>Lepidoptera</taxon>
        <taxon>Glossata</taxon>
        <taxon>Ditrysia</taxon>
        <taxon>Pyraloidea</taxon>
        <taxon>Crambidae</taxon>
        <taxon>Pyraustinae</taxon>
        <taxon>Loxostege</taxon>
    </lineage>
</organism>
<comment type="caution">
    <text evidence="10">The sequence shown here is derived from an EMBL/GenBank/DDBJ whole genome shotgun (WGS) entry which is preliminary data.</text>
</comment>
<sequence length="488" mass="56250">MFRDLHRTNAVSETNFGHLKQWAEIPGPTALPIIGQMYHFLPGGELDNAFSVEFGKHLYQKYGPIVRFNAFLGRSPFIVLFDPESVSMILRSENVMPIRPGFQTLTFYRKSKNKNNQPMGLIADIGEPWRQFRSVVSPVLLQPKIIKLYHGKLDEVAMDMVARLRHLRGEDGMIQSPFDTEMNLWALESASLVALGRRLNCFDLHLPADSTERKLIYLVHEIFRVADELDFRPSLWRYFPTRAFKKAMKLYEEQENTARYFIDRTMEELKANGGSQTEYEKGVLEKLLDVNKEMAVIMASDMITAGVDTTSNTMAATIYLLAINQQKQDILREEVMSSDGKKTYLKACIKESMRMMPVSAANARETSKEYNVLGYRIPKGIQVTFMHQVMSQMEKYYPRAHEFIPERWIVGKDDPLYYGHAHPFTYNPFGYGVRSCVGRRIAILELETFLTRIIQNFKVEWLGPPGIVVKSSTLNYIRGPFNFVFKDI</sequence>
<evidence type="ECO:0000256" key="4">
    <source>
        <dbReference type="ARBA" id="ARBA00022723"/>
    </source>
</evidence>
<keyword evidence="5 9" id="KW-0560">Oxidoreductase</keyword>
<evidence type="ECO:0000256" key="1">
    <source>
        <dbReference type="ARBA" id="ARBA00001971"/>
    </source>
</evidence>
<feature type="binding site" description="axial binding residue" evidence="8">
    <location>
        <position position="436"/>
    </location>
    <ligand>
        <name>heme</name>
        <dbReference type="ChEBI" id="CHEBI:30413"/>
    </ligand>
    <ligandPart>
        <name>Fe</name>
        <dbReference type="ChEBI" id="CHEBI:18248"/>
    </ligandPart>
</feature>
<dbReference type="FunFam" id="1.10.630.10:FF:000006">
    <property type="entry name" value="Cytochrome P450 302a1, mitochondrial"/>
    <property type="match status" value="1"/>
</dbReference>
<dbReference type="PANTHER" id="PTHR24279:SF120">
    <property type="entry name" value="CYTOCHROME P450"/>
    <property type="match status" value="1"/>
</dbReference>
<dbReference type="InterPro" id="IPR002401">
    <property type="entry name" value="Cyt_P450_E_grp-I"/>
</dbReference>
<name>A0ABD0TAK4_LOXSC</name>
<evidence type="ECO:0008006" key="12">
    <source>
        <dbReference type="Google" id="ProtNLM"/>
    </source>
</evidence>
<dbReference type="InterPro" id="IPR001128">
    <property type="entry name" value="Cyt_P450"/>
</dbReference>
<protein>
    <recommendedName>
        <fullName evidence="12">Cytochrome P450</fullName>
    </recommendedName>
</protein>
<evidence type="ECO:0000313" key="10">
    <source>
        <dbReference type="EMBL" id="KAL0839368.1"/>
    </source>
</evidence>
<evidence type="ECO:0000256" key="8">
    <source>
        <dbReference type="PIRSR" id="PIRSR602401-1"/>
    </source>
</evidence>